<proteinExistence type="predicted"/>
<reference evidence="1" key="1">
    <citation type="submission" date="2020-02" db="EMBL/GenBank/DDBJ databases">
        <authorList>
            <person name="Meier V. D."/>
        </authorList>
    </citation>
    <scope>NUCLEOTIDE SEQUENCE</scope>
    <source>
        <strain evidence="1">AVDCRST_MAG76</strain>
    </source>
</reference>
<dbReference type="Gene3D" id="1.20.1260.10">
    <property type="match status" value="1"/>
</dbReference>
<dbReference type="AlphaFoldDB" id="A0A6J4J7S9"/>
<dbReference type="EMBL" id="CADCSZ010000197">
    <property type="protein sequence ID" value="CAA9269121.1"/>
    <property type="molecule type" value="Genomic_DNA"/>
</dbReference>
<dbReference type="InterPro" id="IPR012347">
    <property type="entry name" value="Ferritin-like"/>
</dbReference>
<name>A0A6J4J7S9_9ACTN</name>
<dbReference type="SUPFAM" id="SSF47240">
    <property type="entry name" value="Ferritin-like"/>
    <property type="match status" value="1"/>
</dbReference>
<gene>
    <name evidence="1" type="ORF">AVDCRST_MAG76-3276</name>
</gene>
<organism evidence="1">
    <name type="scientific">uncultured Acidimicrobiales bacterium</name>
    <dbReference type="NCBI Taxonomy" id="310071"/>
    <lineage>
        <taxon>Bacteria</taxon>
        <taxon>Bacillati</taxon>
        <taxon>Actinomycetota</taxon>
        <taxon>Acidimicrobiia</taxon>
        <taxon>Acidimicrobiales</taxon>
        <taxon>environmental samples</taxon>
    </lineage>
</organism>
<protein>
    <recommendedName>
        <fullName evidence="2">Ferritin-like domain-containing protein</fullName>
    </recommendedName>
</protein>
<sequence>MTLDFDVERFEDSVAECDEQHHESMRTFDSDIRDLHAETRRALGGTSRRDLLVRSALASTALTFGSQVLPLGGLFRGVSVAQTLTDADIAAFAASLEYAAVAAYGAAAGKLTTPAITGAATTFAAQHKTHGDAFAAASAGKIGPDSPNKTVLTALSTRLSQAGNEMDVVKLAFEVENAAAATYQFALGALQDVKYQQLTASILPIEAGHAAVLGQILFRGDPSQDKEEAWLPPFQTEAGFVDPTKNPLT</sequence>
<dbReference type="Pfam" id="PF13668">
    <property type="entry name" value="Ferritin_2"/>
    <property type="match status" value="1"/>
</dbReference>
<accession>A0A6J4J7S9</accession>
<dbReference type="InterPro" id="IPR009078">
    <property type="entry name" value="Ferritin-like_SF"/>
</dbReference>
<dbReference type="CDD" id="cd00657">
    <property type="entry name" value="Ferritin_like"/>
    <property type="match status" value="1"/>
</dbReference>
<evidence type="ECO:0000313" key="1">
    <source>
        <dbReference type="EMBL" id="CAA9269121.1"/>
    </source>
</evidence>
<evidence type="ECO:0008006" key="2">
    <source>
        <dbReference type="Google" id="ProtNLM"/>
    </source>
</evidence>